<keyword evidence="4" id="KW-1185">Reference proteome</keyword>
<proteinExistence type="predicted"/>
<dbReference type="SUPFAM" id="SSF50891">
    <property type="entry name" value="Cyclophilin-like"/>
    <property type="match status" value="1"/>
</dbReference>
<feature type="chain" id="PRO_5046117049" description="Cyclophilin-like domain-containing protein" evidence="1">
    <location>
        <begin position="26"/>
        <end position="168"/>
    </location>
</feature>
<protein>
    <recommendedName>
        <fullName evidence="2">Cyclophilin-like domain-containing protein</fullName>
    </recommendedName>
</protein>
<dbReference type="Proteomes" id="UP001223743">
    <property type="component" value="Unassembled WGS sequence"/>
</dbReference>
<keyword evidence="1" id="KW-0732">Signal</keyword>
<dbReference type="InterPro" id="IPR041183">
    <property type="entry name" value="Cyclophilin-like"/>
</dbReference>
<evidence type="ECO:0000259" key="2">
    <source>
        <dbReference type="Pfam" id="PF18050"/>
    </source>
</evidence>
<organism evidence="3 4">
    <name type="scientific">Kaistia geumhonensis</name>
    <dbReference type="NCBI Taxonomy" id="410839"/>
    <lineage>
        <taxon>Bacteria</taxon>
        <taxon>Pseudomonadati</taxon>
        <taxon>Pseudomonadota</taxon>
        <taxon>Alphaproteobacteria</taxon>
        <taxon>Hyphomicrobiales</taxon>
        <taxon>Kaistiaceae</taxon>
        <taxon>Kaistia</taxon>
    </lineage>
</organism>
<sequence>MSQIDPRRRGLLVAACAAAAIPTLAFGRQETDGAAGEPGGMRIRLSFAGAAMTATLEDNPSAREFFAMLPLDLTASDFGGNEKIAHLPRKLRELTRGPFPEPRAGDLCYYVPWGNLALFHGGYQSTRDLVRLGHFDGDLRPLLIRGEHKLRIERAEQKENSHGHSPRQ</sequence>
<dbReference type="Pfam" id="PF18050">
    <property type="entry name" value="Cyclophil_like2"/>
    <property type="match status" value="1"/>
</dbReference>
<comment type="caution">
    <text evidence="3">The sequence shown here is derived from an EMBL/GenBank/DDBJ whole genome shotgun (WGS) entry which is preliminary data.</text>
</comment>
<gene>
    <name evidence="3" type="ORF">QO015_002314</name>
</gene>
<dbReference type="EMBL" id="JAUSWJ010000001">
    <property type="protein sequence ID" value="MDQ0516701.1"/>
    <property type="molecule type" value="Genomic_DNA"/>
</dbReference>
<evidence type="ECO:0000313" key="3">
    <source>
        <dbReference type="EMBL" id="MDQ0516701.1"/>
    </source>
</evidence>
<dbReference type="RefSeq" id="WP_266279264.1">
    <property type="nucleotide sequence ID" value="NZ_JAPKNF010000001.1"/>
</dbReference>
<accession>A0ABU0M6W4</accession>
<name>A0ABU0M6W4_9HYPH</name>
<dbReference type="Gene3D" id="2.40.100.20">
    <property type="match status" value="1"/>
</dbReference>
<reference evidence="3 4" key="1">
    <citation type="submission" date="2023-07" db="EMBL/GenBank/DDBJ databases">
        <title>Genomic Encyclopedia of Type Strains, Phase IV (KMG-IV): sequencing the most valuable type-strain genomes for metagenomic binning, comparative biology and taxonomic classification.</title>
        <authorList>
            <person name="Goeker M."/>
        </authorList>
    </citation>
    <scope>NUCLEOTIDE SEQUENCE [LARGE SCALE GENOMIC DNA]</scope>
    <source>
        <strain evidence="3 4">B1-1</strain>
    </source>
</reference>
<feature type="domain" description="Cyclophilin-like" evidence="2">
    <location>
        <begin position="46"/>
        <end position="152"/>
    </location>
</feature>
<feature type="signal peptide" evidence="1">
    <location>
        <begin position="1"/>
        <end position="25"/>
    </location>
</feature>
<evidence type="ECO:0000313" key="4">
    <source>
        <dbReference type="Proteomes" id="UP001223743"/>
    </source>
</evidence>
<evidence type="ECO:0000256" key="1">
    <source>
        <dbReference type="SAM" id="SignalP"/>
    </source>
</evidence>
<dbReference type="InterPro" id="IPR029000">
    <property type="entry name" value="Cyclophilin-like_dom_sf"/>
</dbReference>